<dbReference type="InterPro" id="IPR005025">
    <property type="entry name" value="FMN_Rdtase-like_dom"/>
</dbReference>
<proteinExistence type="predicted"/>
<evidence type="ECO:0000256" key="1">
    <source>
        <dbReference type="ARBA" id="ARBA00022630"/>
    </source>
</evidence>
<dbReference type="PANTHER" id="PTHR43278:SF1">
    <property type="entry name" value="IRON-SULFUR FLAVOPROTEIN MJ1083"/>
    <property type="match status" value="1"/>
</dbReference>
<sequence>MKVIGISGSPRKDGNTEILVKEALKPFYEKGWEVTEFFLSSKSIKPCIGCETCNETGTCAIEGDDMGFLISELENCDALIIGSPAYYRNVTAQLKALFDRSFVIKNRNLLAGKPGGAIAVGRGEGGGQSLVLSIIHNFYLSSGALCVPCEINGLSARADKPGDILKQEKRLRQARVLGENIIKYSEMICRS</sequence>
<dbReference type="PANTHER" id="PTHR43278">
    <property type="entry name" value="NAD(P)H-DEPENDENT FMN-CONTAINING OXIDOREDUCTASE YWQN-RELATED"/>
    <property type="match status" value="1"/>
</dbReference>
<dbReference type="InterPro" id="IPR051796">
    <property type="entry name" value="ISF_SsuE-like"/>
</dbReference>
<evidence type="ECO:0000259" key="3">
    <source>
        <dbReference type="Pfam" id="PF03358"/>
    </source>
</evidence>
<dbReference type="Pfam" id="PF03358">
    <property type="entry name" value="FMN_red"/>
    <property type="match status" value="1"/>
</dbReference>
<accession>A0A1M6IJH2</accession>
<dbReference type="EMBL" id="FQZS01000033">
    <property type="protein sequence ID" value="SHJ34568.1"/>
    <property type="molecule type" value="Genomic_DNA"/>
</dbReference>
<evidence type="ECO:0000256" key="2">
    <source>
        <dbReference type="ARBA" id="ARBA00022643"/>
    </source>
</evidence>
<evidence type="ECO:0000313" key="5">
    <source>
        <dbReference type="Proteomes" id="UP000184442"/>
    </source>
</evidence>
<dbReference type="InterPro" id="IPR029039">
    <property type="entry name" value="Flavoprotein-like_sf"/>
</dbReference>
<dbReference type="OrthoDB" id="9790975at2"/>
<reference evidence="4 5" key="1">
    <citation type="submission" date="2016-11" db="EMBL/GenBank/DDBJ databases">
        <authorList>
            <person name="Jaros S."/>
            <person name="Januszkiewicz K."/>
            <person name="Wedrychowicz H."/>
        </authorList>
    </citation>
    <scope>NUCLEOTIDE SEQUENCE [LARGE SCALE GENOMIC DNA]</scope>
    <source>
        <strain evidence="4 5">DSM 19022</strain>
    </source>
</reference>
<dbReference type="Gene3D" id="3.40.50.360">
    <property type="match status" value="1"/>
</dbReference>
<dbReference type="SUPFAM" id="SSF52218">
    <property type="entry name" value="Flavoproteins"/>
    <property type="match status" value="1"/>
</dbReference>
<organism evidence="4 5">
    <name type="scientific">Lutispora thermophila DSM 19022</name>
    <dbReference type="NCBI Taxonomy" id="1122184"/>
    <lineage>
        <taxon>Bacteria</taxon>
        <taxon>Bacillati</taxon>
        <taxon>Bacillota</taxon>
        <taxon>Clostridia</taxon>
        <taxon>Lutisporales</taxon>
        <taxon>Lutisporaceae</taxon>
        <taxon>Lutispora</taxon>
    </lineage>
</organism>
<dbReference type="AlphaFoldDB" id="A0A1M6IJH2"/>
<evidence type="ECO:0000313" key="4">
    <source>
        <dbReference type="EMBL" id="SHJ34568.1"/>
    </source>
</evidence>
<keyword evidence="2" id="KW-0288">FMN</keyword>
<dbReference type="STRING" id="1122184.SAMN02745176_03289"/>
<dbReference type="GO" id="GO:0016491">
    <property type="term" value="F:oxidoreductase activity"/>
    <property type="evidence" value="ECO:0007669"/>
    <property type="project" value="InterPro"/>
</dbReference>
<keyword evidence="5" id="KW-1185">Reference proteome</keyword>
<dbReference type="Proteomes" id="UP000184442">
    <property type="component" value="Unassembled WGS sequence"/>
</dbReference>
<name>A0A1M6IJH2_9FIRM</name>
<protein>
    <submittedName>
        <fullName evidence="4">Multimeric flavodoxin WrbA</fullName>
    </submittedName>
</protein>
<feature type="domain" description="NADPH-dependent FMN reductase-like" evidence="3">
    <location>
        <begin position="1"/>
        <end position="149"/>
    </location>
</feature>
<keyword evidence="1" id="KW-0285">Flavoprotein</keyword>
<gene>
    <name evidence="4" type="ORF">SAMN02745176_03289</name>
</gene>
<dbReference type="RefSeq" id="WP_073027681.1">
    <property type="nucleotide sequence ID" value="NZ_FQZS01000033.1"/>
</dbReference>